<dbReference type="GO" id="GO:0016491">
    <property type="term" value="F:oxidoreductase activity"/>
    <property type="evidence" value="ECO:0007669"/>
    <property type="project" value="UniProtKB-KW"/>
</dbReference>
<accession>A0A166NTK0</accession>
<dbReference type="InterPro" id="IPR036291">
    <property type="entry name" value="NAD(P)-bd_dom_sf"/>
</dbReference>
<evidence type="ECO:0000313" key="4">
    <source>
        <dbReference type="Proteomes" id="UP000242877"/>
    </source>
</evidence>
<gene>
    <name evidence="3" type="ORF">AAP_02925</name>
</gene>
<reference evidence="3 4" key="1">
    <citation type="journal article" date="2016" name="Genome Biol. Evol.">
        <title>Divergent and convergent evolution of fungal pathogenicity.</title>
        <authorList>
            <person name="Shang Y."/>
            <person name="Xiao G."/>
            <person name="Zheng P."/>
            <person name="Cen K."/>
            <person name="Zhan S."/>
            <person name="Wang C."/>
        </authorList>
    </citation>
    <scope>NUCLEOTIDE SEQUENCE [LARGE SCALE GENOMIC DNA]</scope>
    <source>
        <strain evidence="3 4">ARSEF 7405</strain>
    </source>
</reference>
<dbReference type="Proteomes" id="UP000242877">
    <property type="component" value="Unassembled WGS sequence"/>
</dbReference>
<dbReference type="InterPro" id="IPR002347">
    <property type="entry name" value="SDR_fam"/>
</dbReference>
<evidence type="ECO:0000313" key="3">
    <source>
        <dbReference type="EMBL" id="KZZ92270.1"/>
    </source>
</evidence>
<dbReference type="VEuPathDB" id="FungiDB:AAP_02925"/>
<dbReference type="OrthoDB" id="1933717at2759"/>
<dbReference type="InterPro" id="IPR051911">
    <property type="entry name" value="SDR_oxidoreductase"/>
</dbReference>
<dbReference type="Gene3D" id="3.40.50.720">
    <property type="entry name" value="NAD(P)-binding Rossmann-like Domain"/>
    <property type="match status" value="1"/>
</dbReference>
<comment type="similarity">
    <text evidence="1">Belongs to the short-chain dehydrogenases/reductases (SDR) family.</text>
</comment>
<organism evidence="3 4">
    <name type="scientific">Ascosphaera apis ARSEF 7405</name>
    <dbReference type="NCBI Taxonomy" id="392613"/>
    <lineage>
        <taxon>Eukaryota</taxon>
        <taxon>Fungi</taxon>
        <taxon>Dikarya</taxon>
        <taxon>Ascomycota</taxon>
        <taxon>Pezizomycotina</taxon>
        <taxon>Eurotiomycetes</taxon>
        <taxon>Eurotiomycetidae</taxon>
        <taxon>Onygenales</taxon>
        <taxon>Ascosphaeraceae</taxon>
        <taxon>Ascosphaera</taxon>
    </lineage>
</organism>
<dbReference type="SUPFAM" id="SSF51735">
    <property type="entry name" value="NAD(P)-binding Rossmann-fold domains"/>
    <property type="match status" value="1"/>
</dbReference>
<dbReference type="Pfam" id="PF00106">
    <property type="entry name" value="adh_short"/>
    <property type="match status" value="1"/>
</dbReference>
<keyword evidence="2" id="KW-0560">Oxidoreductase</keyword>
<evidence type="ECO:0000256" key="2">
    <source>
        <dbReference type="ARBA" id="ARBA00023002"/>
    </source>
</evidence>
<name>A0A166NTK0_9EURO</name>
<proteinExistence type="inferred from homology"/>
<dbReference type="EMBL" id="AZGZ01000011">
    <property type="protein sequence ID" value="KZZ92270.1"/>
    <property type="molecule type" value="Genomic_DNA"/>
</dbReference>
<comment type="caution">
    <text evidence="3">The sequence shown here is derived from an EMBL/GenBank/DDBJ whole genome shotgun (WGS) entry which is preliminary data.</text>
</comment>
<evidence type="ECO:0000256" key="1">
    <source>
        <dbReference type="ARBA" id="ARBA00006484"/>
    </source>
</evidence>
<keyword evidence="4" id="KW-1185">Reference proteome</keyword>
<dbReference type="PANTHER" id="PTHR43976">
    <property type="entry name" value="SHORT CHAIN DEHYDROGENASE"/>
    <property type="match status" value="1"/>
</dbReference>
<sequence>MANTEERQNDESGPRVWVLSSGNSLLGAYITAQALGHGDYVVKGVHNNYTSPSAAAEPFLSSSSSFSANTSGIRASSIEDPRLPSFVEYLRKKSSLTEQDWQERVKEVPCNIRRVHDCQALVASAVEVFGRVDVLLCCSSQALVGTVEELGESEVTRMLLRDQFEVNYFGPVNLIRASLPWFRKQGHGHIVSVGGITGHLGTPGLGAYCSAGWALEGFCDTIAYEVAPFNVKVTTLQANLEVGVLTHEIRSVPALQAYYEDVNSAPLFRWIMSNSLSRIFSETTDGDTEPFAGIQSTYVPLPDEHIEMLLAETVHALMVIGAHPNPPTRHIVGAEGVISVKEKLKTATEEFEDFIDCSRAVDVIGEDSRTEKLGNTRQLG</sequence>
<dbReference type="PANTHER" id="PTHR43976:SF16">
    <property type="entry name" value="SHORT-CHAIN DEHYDROGENASE_REDUCTASE FAMILY PROTEIN"/>
    <property type="match status" value="1"/>
</dbReference>
<protein>
    <submittedName>
        <fullName evidence="3">NAD(P)-binding domain protein</fullName>
    </submittedName>
</protein>
<dbReference type="AlphaFoldDB" id="A0A166NTK0"/>